<reference evidence="2 3" key="1">
    <citation type="submission" date="2019-02" db="EMBL/GenBank/DDBJ databases">
        <title>Deep-cultivation of Planctomycetes and their phenomic and genomic characterization uncovers novel biology.</title>
        <authorList>
            <person name="Wiegand S."/>
            <person name="Jogler M."/>
            <person name="Boedeker C."/>
            <person name="Pinto D."/>
            <person name="Vollmers J."/>
            <person name="Rivas-Marin E."/>
            <person name="Kohn T."/>
            <person name="Peeters S.H."/>
            <person name="Heuer A."/>
            <person name="Rast P."/>
            <person name="Oberbeckmann S."/>
            <person name="Bunk B."/>
            <person name="Jeske O."/>
            <person name="Meyerdierks A."/>
            <person name="Storesund J.E."/>
            <person name="Kallscheuer N."/>
            <person name="Luecker S."/>
            <person name="Lage O.M."/>
            <person name="Pohl T."/>
            <person name="Merkel B.J."/>
            <person name="Hornburger P."/>
            <person name="Mueller R.-W."/>
            <person name="Bruemmer F."/>
            <person name="Labrenz M."/>
            <person name="Spormann A.M."/>
            <person name="Op den Camp H."/>
            <person name="Overmann J."/>
            <person name="Amann R."/>
            <person name="Jetten M.S.M."/>
            <person name="Mascher T."/>
            <person name="Medema M.H."/>
            <person name="Devos D.P."/>
            <person name="Kaster A.-K."/>
            <person name="Ovreas L."/>
            <person name="Rohde M."/>
            <person name="Galperin M.Y."/>
            <person name="Jogler C."/>
        </authorList>
    </citation>
    <scope>NUCLEOTIDE SEQUENCE [LARGE SCALE GENOMIC DNA]</scope>
    <source>
        <strain evidence="2 3">K23_9</strain>
    </source>
</reference>
<name>A0A517P0M7_9BACT</name>
<dbReference type="SUPFAM" id="SSF53448">
    <property type="entry name" value="Nucleotide-diphospho-sugar transferases"/>
    <property type="match status" value="1"/>
</dbReference>
<protein>
    <submittedName>
        <fullName evidence="2">Undecaprenyl-phosphate mannosyltransferase</fullName>
        <ecNumber evidence="2">2.4.1.54</ecNumber>
    </submittedName>
</protein>
<dbReference type="RefSeq" id="WP_145420735.1">
    <property type="nucleotide sequence ID" value="NZ_CP036526.1"/>
</dbReference>
<dbReference type="PANTHER" id="PTHR48090:SF7">
    <property type="entry name" value="RFBJ PROTEIN"/>
    <property type="match status" value="1"/>
</dbReference>
<dbReference type="PANTHER" id="PTHR48090">
    <property type="entry name" value="UNDECAPRENYL-PHOSPHATE 4-DEOXY-4-FORMAMIDO-L-ARABINOSE TRANSFERASE-RELATED"/>
    <property type="match status" value="1"/>
</dbReference>
<gene>
    <name evidence="2" type="ORF">K239x_49320</name>
</gene>
<dbReference type="EMBL" id="CP036526">
    <property type="protein sequence ID" value="QDT12918.1"/>
    <property type="molecule type" value="Genomic_DNA"/>
</dbReference>
<dbReference type="OrthoDB" id="9810303at2"/>
<sequence length="252" mass="28148">MASREKWLVAIPIFNEVDFVDQILDEVLQYALHILVIDDGSSDGTADVLSRRSDITVITHRENRGYGAALQSAFEYTIDEGFDGIVTMDCDGQHQPKRIPRFIEAASAADIVSGSRYLKKYDGDSEPPAERMSINRRITGELNQRLGFELTDAFCGFKAYRTDALKQLRITDNGYAMPLQLWVEASAAGLSVIEVPVPLIYLDLERSFGGSLDHAETRLAYYNRVLEETIRSVEESGRCVPAENDRLCKTSG</sequence>
<dbReference type="CDD" id="cd04179">
    <property type="entry name" value="DPM_DPG-synthase_like"/>
    <property type="match status" value="1"/>
</dbReference>
<dbReference type="Gene3D" id="3.90.550.10">
    <property type="entry name" value="Spore Coat Polysaccharide Biosynthesis Protein SpsA, Chain A"/>
    <property type="match status" value="1"/>
</dbReference>
<feature type="domain" description="Glycosyltransferase 2-like" evidence="1">
    <location>
        <begin position="9"/>
        <end position="168"/>
    </location>
</feature>
<dbReference type="AlphaFoldDB" id="A0A517P0M7"/>
<keyword evidence="3" id="KW-1185">Reference proteome</keyword>
<evidence type="ECO:0000313" key="3">
    <source>
        <dbReference type="Proteomes" id="UP000319817"/>
    </source>
</evidence>
<evidence type="ECO:0000313" key="2">
    <source>
        <dbReference type="EMBL" id="QDT12918.1"/>
    </source>
</evidence>
<dbReference type="InterPro" id="IPR001173">
    <property type="entry name" value="Glyco_trans_2-like"/>
</dbReference>
<evidence type="ECO:0000259" key="1">
    <source>
        <dbReference type="Pfam" id="PF00535"/>
    </source>
</evidence>
<accession>A0A517P0M7</accession>
<dbReference type="Pfam" id="PF00535">
    <property type="entry name" value="Glycos_transf_2"/>
    <property type="match status" value="1"/>
</dbReference>
<dbReference type="GO" id="GO:0047267">
    <property type="term" value="F:undecaprenyl-phosphate mannosyltransferase activity"/>
    <property type="evidence" value="ECO:0007669"/>
    <property type="project" value="UniProtKB-EC"/>
</dbReference>
<dbReference type="Proteomes" id="UP000319817">
    <property type="component" value="Chromosome"/>
</dbReference>
<organism evidence="2 3">
    <name type="scientific">Stieleria marina</name>
    <dbReference type="NCBI Taxonomy" id="1930275"/>
    <lineage>
        <taxon>Bacteria</taxon>
        <taxon>Pseudomonadati</taxon>
        <taxon>Planctomycetota</taxon>
        <taxon>Planctomycetia</taxon>
        <taxon>Pirellulales</taxon>
        <taxon>Pirellulaceae</taxon>
        <taxon>Stieleria</taxon>
    </lineage>
</organism>
<keyword evidence="2" id="KW-0808">Transferase</keyword>
<dbReference type="InterPro" id="IPR029044">
    <property type="entry name" value="Nucleotide-diphossugar_trans"/>
</dbReference>
<dbReference type="EC" id="2.4.1.54" evidence="2"/>
<keyword evidence="2" id="KW-0328">Glycosyltransferase</keyword>
<dbReference type="InterPro" id="IPR050256">
    <property type="entry name" value="Glycosyltransferase_2"/>
</dbReference>
<proteinExistence type="predicted"/>